<dbReference type="GeneID" id="54565693"/>
<name>A0A6A6CM66_ZASCE</name>
<proteinExistence type="predicted"/>
<dbReference type="EMBL" id="ML993591">
    <property type="protein sequence ID" value="KAF2168327.1"/>
    <property type="molecule type" value="Genomic_DNA"/>
</dbReference>
<dbReference type="Proteomes" id="UP000799537">
    <property type="component" value="Unassembled WGS sequence"/>
</dbReference>
<keyword evidence="3" id="KW-1185">Reference proteome</keyword>
<evidence type="ECO:0000256" key="1">
    <source>
        <dbReference type="SAM" id="MobiDB-lite"/>
    </source>
</evidence>
<dbReference type="RefSeq" id="XP_033669216.1">
    <property type="nucleotide sequence ID" value="XM_033812421.1"/>
</dbReference>
<accession>A0A6A6CM66</accession>
<organism evidence="2 3">
    <name type="scientific">Zasmidium cellare ATCC 36951</name>
    <dbReference type="NCBI Taxonomy" id="1080233"/>
    <lineage>
        <taxon>Eukaryota</taxon>
        <taxon>Fungi</taxon>
        <taxon>Dikarya</taxon>
        <taxon>Ascomycota</taxon>
        <taxon>Pezizomycotina</taxon>
        <taxon>Dothideomycetes</taxon>
        <taxon>Dothideomycetidae</taxon>
        <taxon>Mycosphaerellales</taxon>
        <taxon>Mycosphaerellaceae</taxon>
        <taxon>Zasmidium</taxon>
    </lineage>
</organism>
<gene>
    <name evidence="2" type="ORF">M409DRAFT_53604</name>
</gene>
<sequence length="245" mass="26602">MARRRRKGKLELAGGWWQAAAVVCECPLRCLPRRRVVEVMVLGGEQNVWAIRLRLRYVAEPLFPGLLGGSDAAVVCEALAPAIAVVSRVCSPFARDSGEKQTKWIVGRGVCHASNVVACGAAAAPNRQNSAPDCHYLAATGIGRRAAGDWCESSIFTPRRRCHPRQTVHSYFRSPTRRRPRATTTPSPLPPPTAAATRSSNRDGEVQAGRSTRSRFGHGTACCWGLHHQQMLIRLPIGQPPSVAA</sequence>
<evidence type="ECO:0000313" key="2">
    <source>
        <dbReference type="EMBL" id="KAF2168327.1"/>
    </source>
</evidence>
<feature type="region of interest" description="Disordered" evidence="1">
    <location>
        <begin position="166"/>
        <end position="213"/>
    </location>
</feature>
<evidence type="ECO:0000313" key="3">
    <source>
        <dbReference type="Proteomes" id="UP000799537"/>
    </source>
</evidence>
<protein>
    <submittedName>
        <fullName evidence="2">Uncharacterized protein</fullName>
    </submittedName>
</protein>
<reference evidence="2" key="1">
    <citation type="journal article" date="2020" name="Stud. Mycol.">
        <title>101 Dothideomycetes genomes: a test case for predicting lifestyles and emergence of pathogens.</title>
        <authorList>
            <person name="Haridas S."/>
            <person name="Albert R."/>
            <person name="Binder M."/>
            <person name="Bloem J."/>
            <person name="Labutti K."/>
            <person name="Salamov A."/>
            <person name="Andreopoulos B."/>
            <person name="Baker S."/>
            <person name="Barry K."/>
            <person name="Bills G."/>
            <person name="Bluhm B."/>
            <person name="Cannon C."/>
            <person name="Castanera R."/>
            <person name="Culley D."/>
            <person name="Daum C."/>
            <person name="Ezra D."/>
            <person name="Gonzalez J."/>
            <person name="Henrissat B."/>
            <person name="Kuo A."/>
            <person name="Liang C."/>
            <person name="Lipzen A."/>
            <person name="Lutzoni F."/>
            <person name="Magnuson J."/>
            <person name="Mondo S."/>
            <person name="Nolan M."/>
            <person name="Ohm R."/>
            <person name="Pangilinan J."/>
            <person name="Park H.-J."/>
            <person name="Ramirez L."/>
            <person name="Alfaro M."/>
            <person name="Sun H."/>
            <person name="Tritt A."/>
            <person name="Yoshinaga Y."/>
            <person name="Zwiers L.-H."/>
            <person name="Turgeon B."/>
            <person name="Goodwin S."/>
            <person name="Spatafora J."/>
            <person name="Crous P."/>
            <person name="Grigoriev I."/>
        </authorList>
    </citation>
    <scope>NUCLEOTIDE SEQUENCE</scope>
    <source>
        <strain evidence="2">ATCC 36951</strain>
    </source>
</reference>
<dbReference type="AlphaFoldDB" id="A0A6A6CM66"/>